<keyword evidence="1" id="KW-0812">Transmembrane</keyword>
<protein>
    <submittedName>
        <fullName evidence="2">Uncharacterized protein</fullName>
    </submittedName>
</protein>
<evidence type="ECO:0000313" key="3">
    <source>
        <dbReference type="Proteomes" id="UP000235081"/>
    </source>
</evidence>
<feature type="transmembrane region" description="Helical" evidence="1">
    <location>
        <begin position="26"/>
        <end position="44"/>
    </location>
</feature>
<feature type="non-terminal residue" evidence="2">
    <location>
        <position position="1"/>
    </location>
</feature>
<accession>A0A2N6LK49</accession>
<dbReference type="Proteomes" id="UP000235081">
    <property type="component" value="Unassembled WGS sequence"/>
</dbReference>
<evidence type="ECO:0000256" key="1">
    <source>
        <dbReference type="SAM" id="Phobius"/>
    </source>
</evidence>
<sequence length="75" mass="8827">HWENFKIDFSSCLCGFVVQKNTQPQIIMLVAVFFYFLLASLSFFRKTSKSIFLRVFVALWFKKNAQPRTPNKTTT</sequence>
<organism evidence="2 3">
    <name type="scientific">Fischerella thermalis CCMEE 5318</name>
    <dbReference type="NCBI Taxonomy" id="2019666"/>
    <lineage>
        <taxon>Bacteria</taxon>
        <taxon>Bacillati</taxon>
        <taxon>Cyanobacteriota</taxon>
        <taxon>Cyanophyceae</taxon>
        <taxon>Nostocales</taxon>
        <taxon>Hapalosiphonaceae</taxon>
        <taxon>Fischerella</taxon>
    </lineage>
</organism>
<proteinExistence type="predicted"/>
<comment type="caution">
    <text evidence="2">The sequence shown here is derived from an EMBL/GenBank/DDBJ whole genome shotgun (WGS) entry which is preliminary data.</text>
</comment>
<dbReference type="AlphaFoldDB" id="A0A2N6LK49"/>
<keyword evidence="1" id="KW-0472">Membrane</keyword>
<keyword evidence="1" id="KW-1133">Transmembrane helix</keyword>
<gene>
    <name evidence="2" type="ORF">CEN46_06525</name>
</gene>
<name>A0A2N6LK49_9CYAN</name>
<evidence type="ECO:0000313" key="2">
    <source>
        <dbReference type="EMBL" id="PMB25064.1"/>
    </source>
</evidence>
<reference evidence="2 3" key="1">
    <citation type="submission" date="2017-07" db="EMBL/GenBank/DDBJ databases">
        <title>Genomes of Fischerella (Mastigocladus) sp. strains.</title>
        <authorList>
            <person name="Miller S.R."/>
        </authorList>
    </citation>
    <scope>NUCLEOTIDE SEQUENCE [LARGE SCALE GENOMIC DNA]</scope>
    <source>
        <strain evidence="2 3">CCMEE 5318</strain>
    </source>
</reference>
<dbReference type="EMBL" id="NMQE01000175">
    <property type="protein sequence ID" value="PMB25064.1"/>
    <property type="molecule type" value="Genomic_DNA"/>
</dbReference>